<comment type="caution">
    <text evidence="2">The sequence shown here is derived from an EMBL/GenBank/DDBJ whole genome shotgun (WGS) entry which is preliminary data.</text>
</comment>
<dbReference type="Pfam" id="PF03938">
    <property type="entry name" value="OmpH"/>
    <property type="match status" value="1"/>
</dbReference>
<dbReference type="Gene3D" id="3.30.910.20">
    <property type="entry name" value="Skp domain"/>
    <property type="match status" value="1"/>
</dbReference>
<feature type="compositionally biased region" description="Low complexity" evidence="1">
    <location>
        <begin position="216"/>
        <end position="226"/>
    </location>
</feature>
<reference evidence="2 3" key="1">
    <citation type="submission" date="2019-06" db="EMBL/GenBank/DDBJ databases">
        <title>A novel bacterium of genus Amaricoccus, isolated from marine sediment.</title>
        <authorList>
            <person name="Huang H."/>
            <person name="Mo K."/>
            <person name="Hu Y."/>
        </authorList>
    </citation>
    <scope>NUCLEOTIDE SEQUENCE [LARGE SCALE GENOMIC DNA]</scope>
    <source>
        <strain evidence="2 3">HB172011</strain>
    </source>
</reference>
<keyword evidence="3" id="KW-1185">Reference proteome</keyword>
<proteinExistence type="predicted"/>
<dbReference type="InterPro" id="IPR005632">
    <property type="entry name" value="Chaperone_Skp"/>
</dbReference>
<dbReference type="GO" id="GO:0051082">
    <property type="term" value="F:unfolded protein binding"/>
    <property type="evidence" value="ECO:0007669"/>
    <property type="project" value="InterPro"/>
</dbReference>
<dbReference type="InterPro" id="IPR024930">
    <property type="entry name" value="Skp_dom_sf"/>
</dbReference>
<evidence type="ECO:0000313" key="2">
    <source>
        <dbReference type="EMBL" id="TPE53562.1"/>
    </source>
</evidence>
<dbReference type="AlphaFoldDB" id="A0A501WXV9"/>
<gene>
    <name evidence="2" type="ORF">FJM51_00480</name>
</gene>
<name>A0A501WXV9_9RHOB</name>
<accession>A0A501WXV9</accession>
<dbReference type="SMART" id="SM00935">
    <property type="entry name" value="OmpH"/>
    <property type="match status" value="1"/>
</dbReference>
<feature type="compositionally biased region" description="Pro residues" evidence="1">
    <location>
        <begin position="192"/>
        <end position="202"/>
    </location>
</feature>
<dbReference type="OrthoDB" id="7868372at2"/>
<feature type="region of interest" description="Disordered" evidence="1">
    <location>
        <begin position="188"/>
        <end position="226"/>
    </location>
</feature>
<evidence type="ECO:0000256" key="1">
    <source>
        <dbReference type="SAM" id="MobiDB-lite"/>
    </source>
</evidence>
<dbReference type="SUPFAM" id="SSF111384">
    <property type="entry name" value="OmpH-like"/>
    <property type="match status" value="1"/>
</dbReference>
<sequence length="226" mass="23929">MTRSSGSASRSRPGSEAMGGRARTLILALGLVLGAGAGAAQEQRPSSFLFINQERLLTGSRTGQALLAAEDKARDALRAEARAIDTAFEKEERELNEQRKTMPADEFRGKADDFDARVVKARQDQDARSAALAQDLERRRRQFYAAIAPILVTTMERFHAHAIFDENSVLLADDTLNITEAVIGEIDAAPPAGLPVPTPAPGDSPAATPETPPPAADGGAPAGSDD</sequence>
<organism evidence="2 3">
    <name type="scientific">Amaricoccus solimangrovi</name>
    <dbReference type="NCBI Taxonomy" id="2589815"/>
    <lineage>
        <taxon>Bacteria</taxon>
        <taxon>Pseudomonadati</taxon>
        <taxon>Pseudomonadota</taxon>
        <taxon>Alphaproteobacteria</taxon>
        <taxon>Rhodobacterales</taxon>
        <taxon>Paracoccaceae</taxon>
        <taxon>Amaricoccus</taxon>
    </lineage>
</organism>
<dbReference type="Proteomes" id="UP000319255">
    <property type="component" value="Unassembled WGS sequence"/>
</dbReference>
<protein>
    <submittedName>
        <fullName evidence="2">OmpH family outer membrane protein</fullName>
    </submittedName>
</protein>
<evidence type="ECO:0000313" key="3">
    <source>
        <dbReference type="Proteomes" id="UP000319255"/>
    </source>
</evidence>
<dbReference type="EMBL" id="VFRP01000001">
    <property type="protein sequence ID" value="TPE53562.1"/>
    <property type="molecule type" value="Genomic_DNA"/>
</dbReference>